<dbReference type="EMBL" id="CP144063">
    <property type="protein sequence ID" value="WWD22325.1"/>
    <property type="molecule type" value="Genomic_DNA"/>
</dbReference>
<reference evidence="1" key="1">
    <citation type="submission" date="2017-08" db="EMBL/GenBank/DDBJ databases">
        <authorList>
            <person name="Cuomo C."/>
            <person name="Billmyre B."/>
            <person name="Heitman J."/>
        </authorList>
    </citation>
    <scope>NUCLEOTIDE SEQUENCE</scope>
    <source>
        <strain evidence="1">CBS 12478</strain>
    </source>
</reference>
<protein>
    <submittedName>
        <fullName evidence="1">Uncharacterized protein</fullName>
    </submittedName>
</protein>
<dbReference type="Proteomes" id="UP000322225">
    <property type="component" value="Chromosome 13"/>
</dbReference>
<proteinExistence type="predicted"/>
<evidence type="ECO:0000313" key="2">
    <source>
        <dbReference type="Proteomes" id="UP000322225"/>
    </source>
</evidence>
<evidence type="ECO:0000313" key="1">
    <source>
        <dbReference type="EMBL" id="WWD22325.1"/>
    </source>
</evidence>
<dbReference type="KEGG" id="ksn:43586228"/>
<dbReference type="GeneID" id="43586228"/>
<organism evidence="1 2">
    <name type="scientific">Kwoniella shandongensis</name>
    <dbReference type="NCBI Taxonomy" id="1734106"/>
    <lineage>
        <taxon>Eukaryota</taxon>
        <taxon>Fungi</taxon>
        <taxon>Dikarya</taxon>
        <taxon>Basidiomycota</taxon>
        <taxon>Agaricomycotina</taxon>
        <taxon>Tremellomycetes</taxon>
        <taxon>Tremellales</taxon>
        <taxon>Cryptococcaceae</taxon>
        <taxon>Kwoniella</taxon>
    </lineage>
</organism>
<gene>
    <name evidence="1" type="ORF">CI109_106816</name>
</gene>
<name>A0AAJ8MYN8_9TREE</name>
<sequence>MIYNFNPSISSLSFFSPQPNHSPLSTLNSLPTELTTLAVLCSSNTLAAITYSVPTLTSSEEADLNASRLFSLTAPYSKAEHKTSQLITQRTMPASTKQIIALSLLAGASAAPLNLFGTGHAGAAVNAVASADIQVIANALLNTATGGAVTATTALSAQLGATIGITRSLAVNAWATGQCVIAHADIAQCTQISAYLSAVHYAFEQGWTAAQLFAALGADRVRQFQTLLQSVCSHEPTGTCSSLLSAWPTYLAAMAQVDIHIATQAASQLTANGLITLIDAAHTGTALTAGLTTNLKAGVAAKGGSKLGLGLDVLGLHLRDVETEHGIERRLFGLENLFGHGQGQLNAGAATQAAVGAATNAAAAAAGGLNIANLVQAAGSLTAQTSAGAQAQAQGAVGGLLSSVPVVGGVVNKVTDTVGHLPVVGNVLPLVGGLTHNIPIVGGLTGQLGANTNANANANANANLLGSLNIPGLLSANGALSAATGAFAQVAGQTHGLLGRDLTHDILHSASGVLGSSASDLFHTAVDAHAPLSVGNGLDLDVAKLASEITEGELFAHEHQHELHQRALLSGLLSNPTGLLSSLPVVGNVGGILSNPTGALSSLPVGGILSNPTGLLNSLPIGNVGGILSNPTGLVNGLPVVGGVVNTLINTVNHLPIVGDVVHKVTDTLGHLPIVGGLAATASGAASSVTNAGLNLNQNGLNLGLNDITQLAGGLTEQGALNLKRGLLSGLPLLGSLPIGNVVDSLPLVNSLPVGSILSNPTGLLGNVLSNPTGLLNGLPVVGGVVNTVGHLPVVGDVVNKVTNTVGHLPLLGDVLGKVGGITGNVAATAQGQASSINNLGLGLGPNGLNAGLNSVTNAAGSLLGSGNLHIKKSLLSGLPLVGSLPIVNSLPIVGSGSGLGSAANGLPIVGQALPAVNNILSGLTSKLPIVNGLKTNNLPIVGGLINNLPVVGGLVNGLTHNLPIIGGNVGAAAQGSASSINNLGLGLGQNGLNAGLNSITNVAGSLLGSGSLNLTKKSLLAGLPLNNLGLPVVNVNDVINHLPLVNNLGLISTVSDATKIQLGPIEAQLHGLVHTTQNGLQGALAAGLKVGDLITAHGQGIIGATL</sequence>
<accession>A0AAJ8MYN8</accession>
<reference evidence="1" key="2">
    <citation type="submission" date="2024-01" db="EMBL/GenBank/DDBJ databases">
        <title>Comparative genomics of Cryptococcus and Kwoniella reveals pathogenesis evolution and contrasting modes of karyotype evolution via chromosome fusion or intercentromeric recombination.</title>
        <authorList>
            <person name="Coelho M.A."/>
            <person name="David-Palma M."/>
            <person name="Shea T."/>
            <person name="Bowers K."/>
            <person name="McGinley-Smith S."/>
            <person name="Mohammad A.W."/>
            <person name="Gnirke A."/>
            <person name="Yurkov A.M."/>
            <person name="Nowrousian M."/>
            <person name="Sun S."/>
            <person name="Cuomo C.A."/>
            <person name="Heitman J."/>
        </authorList>
    </citation>
    <scope>NUCLEOTIDE SEQUENCE</scope>
    <source>
        <strain evidence="1">CBS 12478</strain>
    </source>
</reference>
<dbReference type="RefSeq" id="XP_031863675.2">
    <property type="nucleotide sequence ID" value="XM_032002118.2"/>
</dbReference>
<keyword evidence="2" id="KW-1185">Reference proteome</keyword>
<dbReference type="AlphaFoldDB" id="A0AAJ8MYN8"/>